<comment type="similarity">
    <text evidence="1">Belongs to the sulfatase family.</text>
</comment>
<evidence type="ECO:0000259" key="2">
    <source>
        <dbReference type="Pfam" id="PF00884"/>
    </source>
</evidence>
<dbReference type="GO" id="GO:0016787">
    <property type="term" value="F:hydrolase activity"/>
    <property type="evidence" value="ECO:0007669"/>
    <property type="project" value="UniProtKB-KW"/>
</dbReference>
<evidence type="ECO:0000313" key="3">
    <source>
        <dbReference type="EMBL" id="MDV5170421.1"/>
    </source>
</evidence>
<dbReference type="SUPFAM" id="SSF53649">
    <property type="entry name" value="Alkaline phosphatase-like"/>
    <property type="match status" value="1"/>
</dbReference>
<dbReference type="RefSeq" id="WP_317523225.1">
    <property type="nucleotide sequence ID" value="NZ_JAWJZI010000005.1"/>
</dbReference>
<sequence>MKHAKLNTLRASIRKINAPAEPHWPSRGTTALGSILTTTVVALGATPVIGAEQSLDRTVLPIPEPAPPVYTELDVRNATPPPRFEVKAPEGAPNVVIVLVDDLGFAGTSTFGGPVDTPTFDRAAAQGVRYNNFHTTAVSSPTRAAIKSGRNHHVNNMGGIIETGTAFPGNTGQIPDNVAPVAEILRYNGYSTAAFGKWHETAAWEASISGPLDRWPTKQGFDKFYGFLGGETNQWAPFIYDGTHPVTLPDDPDYHFLTDMTDQAVAWMKYQKALTPDKPFFVYFAPGATHAPHHVPKEWIERWKGKFDHGWDKLREQILERQIEKGIVPKGTQLAPKPKAIPDWDTLSADEKTLFAHQAAVFAGYVEMTDHEIGRVVAAIEEIGQLENTLIFFVYGDNGTSSEGGRNGMFSEMTYFNGVQEKVPDMLKVIDKWGGPETYPHMAAGWAVAFDTPYKWTKQVASDHGGTKVGMAVHWPKGIKSKGEQREQFHHVIDVAPTILEAAGLPEPKQVNGVPQRSMDGVSMVYSFDDTNAKERHVTQYFEMFGNRAIYHDGWFARTIHRAPWEMQPRRGLSEDIWELFDTRNDFSLLNDLSQDNPEKLAEMQDLFMQEAEKNMVLPIDDRVVERVNPALAGRPDLMGDRTSLTLAGGMTGMSENVFLNIKNKSKTITAEIEVAEGGGNGAIIVQGGRFGGWALYVKDGVPAYDYNFLGLERFTVAAKGKLKPGKSTIRFVFDYDGDGLGKGGLGTLFVNDEKVAEGRISRTQPIVFSADETADVGIDLATPVVEAIGSEAESHFTGNINKVTVEVMPVE</sequence>
<dbReference type="InterPro" id="IPR000917">
    <property type="entry name" value="Sulfatase_N"/>
</dbReference>
<protein>
    <submittedName>
        <fullName evidence="3">Arylsulfatase</fullName>
        <ecNumber evidence="3">3.1.6.-</ecNumber>
    </submittedName>
</protein>
<dbReference type="InterPro" id="IPR017850">
    <property type="entry name" value="Alkaline_phosphatase_core_sf"/>
</dbReference>
<dbReference type="PANTHER" id="PTHR42693">
    <property type="entry name" value="ARYLSULFATASE FAMILY MEMBER"/>
    <property type="match status" value="1"/>
</dbReference>
<name>A0ABU3ZJY7_9GAMM</name>
<keyword evidence="4" id="KW-1185">Reference proteome</keyword>
<dbReference type="CDD" id="cd16025">
    <property type="entry name" value="PAS_like"/>
    <property type="match status" value="1"/>
</dbReference>
<evidence type="ECO:0000313" key="4">
    <source>
        <dbReference type="Proteomes" id="UP001186452"/>
    </source>
</evidence>
<dbReference type="EMBL" id="JAWJZI010000005">
    <property type="protein sequence ID" value="MDV5170421.1"/>
    <property type="molecule type" value="Genomic_DNA"/>
</dbReference>
<comment type="caution">
    <text evidence="3">The sequence shown here is derived from an EMBL/GenBank/DDBJ whole genome shotgun (WGS) entry which is preliminary data.</text>
</comment>
<proteinExistence type="inferred from homology"/>
<keyword evidence="3" id="KW-0378">Hydrolase</keyword>
<feature type="domain" description="Sulfatase N-terminal" evidence="2">
    <location>
        <begin position="93"/>
        <end position="504"/>
    </location>
</feature>
<reference evidence="3 4" key="1">
    <citation type="submission" date="2023-10" db="EMBL/GenBank/DDBJ databases">
        <title>Marine bacteria isolated from horseshoe crab.</title>
        <authorList>
            <person name="Cheng T.H."/>
        </authorList>
    </citation>
    <scope>NUCLEOTIDE SEQUENCE [LARGE SCALE GENOMIC DNA]</scope>
    <source>
        <strain evidence="3 4">HSC6</strain>
    </source>
</reference>
<dbReference type="Gene3D" id="3.40.720.10">
    <property type="entry name" value="Alkaline Phosphatase, subunit A"/>
    <property type="match status" value="1"/>
</dbReference>
<organism evidence="3 4">
    <name type="scientific">Photobacterium rosenbergii</name>
    <dbReference type="NCBI Taxonomy" id="294936"/>
    <lineage>
        <taxon>Bacteria</taxon>
        <taxon>Pseudomonadati</taxon>
        <taxon>Pseudomonadota</taxon>
        <taxon>Gammaproteobacteria</taxon>
        <taxon>Vibrionales</taxon>
        <taxon>Vibrionaceae</taxon>
        <taxon>Photobacterium</taxon>
    </lineage>
</organism>
<dbReference type="Pfam" id="PF00884">
    <property type="entry name" value="Sulfatase"/>
    <property type="match status" value="1"/>
</dbReference>
<gene>
    <name evidence="3" type="ORF">R2X38_15560</name>
</gene>
<dbReference type="Gene3D" id="3.30.1120.10">
    <property type="match status" value="1"/>
</dbReference>
<evidence type="ECO:0000256" key="1">
    <source>
        <dbReference type="ARBA" id="ARBA00008779"/>
    </source>
</evidence>
<dbReference type="PANTHER" id="PTHR42693:SF43">
    <property type="entry name" value="BLL2667 PROTEIN"/>
    <property type="match status" value="1"/>
</dbReference>
<dbReference type="InterPro" id="IPR050738">
    <property type="entry name" value="Sulfatase"/>
</dbReference>
<dbReference type="Proteomes" id="UP001186452">
    <property type="component" value="Unassembled WGS sequence"/>
</dbReference>
<accession>A0ABU3ZJY7</accession>
<dbReference type="EC" id="3.1.6.-" evidence="3"/>